<dbReference type="GO" id="GO:0003700">
    <property type="term" value="F:DNA-binding transcription factor activity"/>
    <property type="evidence" value="ECO:0007669"/>
    <property type="project" value="TreeGrafter"/>
</dbReference>
<dbReference type="PROSITE" id="PS50932">
    <property type="entry name" value="HTH_LACI_2"/>
    <property type="match status" value="1"/>
</dbReference>
<dbReference type="Pfam" id="PF13377">
    <property type="entry name" value="Peripla_BP_3"/>
    <property type="match status" value="1"/>
</dbReference>
<dbReference type="InterPro" id="IPR010982">
    <property type="entry name" value="Lambda_DNA-bd_dom_sf"/>
</dbReference>
<dbReference type="InterPro" id="IPR028082">
    <property type="entry name" value="Peripla_BP_I"/>
</dbReference>
<accession>A0A0M2SWK6</accession>
<reference evidence="5 6" key="1">
    <citation type="submission" date="2015-04" db="EMBL/GenBank/DDBJ databases">
        <title>Taxonomic description and genome sequence of Bacillus campisalis sp. nov., a novel member of the genus Bacillus isolated from solar saltern.</title>
        <authorList>
            <person name="Mathan Kumar R."/>
            <person name="Kaur G."/>
            <person name="Kumar A."/>
            <person name="Singh N.K."/>
            <person name="Kaur N."/>
            <person name="Kumar N."/>
            <person name="Mayilraj S."/>
        </authorList>
    </citation>
    <scope>NUCLEOTIDE SEQUENCE [LARGE SCALE GENOMIC DNA]</scope>
    <source>
        <strain evidence="5 6">SA2-6</strain>
    </source>
</reference>
<dbReference type="InterPro" id="IPR000843">
    <property type="entry name" value="HTH_LacI"/>
</dbReference>
<dbReference type="SMART" id="SM00354">
    <property type="entry name" value="HTH_LACI"/>
    <property type="match status" value="1"/>
</dbReference>
<name>A0A0M2SWK6_9BACI</name>
<dbReference type="SUPFAM" id="SSF53822">
    <property type="entry name" value="Periplasmic binding protein-like I"/>
    <property type="match status" value="1"/>
</dbReference>
<evidence type="ECO:0000313" key="5">
    <source>
        <dbReference type="EMBL" id="KKK38944.1"/>
    </source>
</evidence>
<dbReference type="Pfam" id="PF00356">
    <property type="entry name" value="LacI"/>
    <property type="match status" value="1"/>
</dbReference>
<sequence>MKQENRPHEMGLGKMSTILDIARLAGVAKSTVSRYLNGGSVGEATKKKIEQAISETGYTPNPFAQSLKAKKTNIIGTIVPRLDSYASSQTLIGLDEQLKQMNYQMLISNTSQSLEREIESIYSLANQKMAGIILLATEITDQHIEAFENVKVPVLLIGQEHPDFHSLIHDDFHAGYEMGRYVLGKGYRKIAYLGVTERDISVGVKRKQGFKKAIQEVEDCEVRFYETLFKIPAAQASAREILQEFKPSIFVCATDNIAMGVLKASYSEGMTVPKDMGVTGFGGYDVTEIIHPGLTTAKFFYKEAGEKAARQIVELLHERPVEKVTISHFEIIERESVDNLFQRRL</sequence>
<comment type="caution">
    <text evidence="5">The sequence shown here is derived from an EMBL/GenBank/DDBJ whole genome shotgun (WGS) entry which is preliminary data.</text>
</comment>
<dbReference type="PANTHER" id="PTHR30146">
    <property type="entry name" value="LACI-RELATED TRANSCRIPTIONAL REPRESSOR"/>
    <property type="match status" value="1"/>
</dbReference>
<dbReference type="PANTHER" id="PTHR30146:SF154">
    <property type="entry name" value="TRANSCRIPTION REGULATOR, MEMBER OF GALR FAMILY"/>
    <property type="match status" value="1"/>
</dbReference>
<feature type="domain" description="HTH lacI-type" evidence="4">
    <location>
        <begin position="16"/>
        <end position="69"/>
    </location>
</feature>
<dbReference type="PRINTS" id="PR00036">
    <property type="entry name" value="HTHLACI"/>
</dbReference>
<dbReference type="Proteomes" id="UP000034166">
    <property type="component" value="Unassembled WGS sequence"/>
</dbReference>
<dbReference type="EMBL" id="LAYY01000005">
    <property type="protein sequence ID" value="KKK38944.1"/>
    <property type="molecule type" value="Genomic_DNA"/>
</dbReference>
<keyword evidence="2" id="KW-0238">DNA-binding</keyword>
<evidence type="ECO:0000256" key="3">
    <source>
        <dbReference type="ARBA" id="ARBA00023163"/>
    </source>
</evidence>
<dbReference type="PATRIC" id="fig|1408103.3.peg.1410"/>
<organism evidence="5 6">
    <name type="scientific">Mesobacillus campisalis</name>
    <dbReference type="NCBI Taxonomy" id="1408103"/>
    <lineage>
        <taxon>Bacteria</taxon>
        <taxon>Bacillati</taxon>
        <taxon>Bacillota</taxon>
        <taxon>Bacilli</taxon>
        <taxon>Bacillales</taxon>
        <taxon>Bacillaceae</taxon>
        <taxon>Mesobacillus</taxon>
    </lineage>
</organism>
<dbReference type="CDD" id="cd01542">
    <property type="entry name" value="PBP1_TreR-like"/>
    <property type="match status" value="1"/>
</dbReference>
<keyword evidence="3" id="KW-0804">Transcription</keyword>
<keyword evidence="6" id="KW-1185">Reference proteome</keyword>
<evidence type="ECO:0000259" key="4">
    <source>
        <dbReference type="PROSITE" id="PS50932"/>
    </source>
</evidence>
<dbReference type="Gene3D" id="1.10.260.40">
    <property type="entry name" value="lambda repressor-like DNA-binding domains"/>
    <property type="match status" value="1"/>
</dbReference>
<dbReference type="InterPro" id="IPR046335">
    <property type="entry name" value="LacI/GalR-like_sensor"/>
</dbReference>
<dbReference type="AlphaFoldDB" id="A0A0M2SWK6"/>
<keyword evidence="1" id="KW-0805">Transcription regulation</keyword>
<gene>
    <name evidence="5" type="ORF">WQ57_06255</name>
</gene>
<dbReference type="Gene3D" id="3.40.50.2300">
    <property type="match status" value="2"/>
</dbReference>
<evidence type="ECO:0000256" key="1">
    <source>
        <dbReference type="ARBA" id="ARBA00023015"/>
    </source>
</evidence>
<dbReference type="GO" id="GO:0000976">
    <property type="term" value="F:transcription cis-regulatory region binding"/>
    <property type="evidence" value="ECO:0007669"/>
    <property type="project" value="TreeGrafter"/>
</dbReference>
<proteinExistence type="predicted"/>
<evidence type="ECO:0000256" key="2">
    <source>
        <dbReference type="ARBA" id="ARBA00023125"/>
    </source>
</evidence>
<dbReference type="SUPFAM" id="SSF47413">
    <property type="entry name" value="lambda repressor-like DNA-binding domains"/>
    <property type="match status" value="1"/>
</dbReference>
<evidence type="ECO:0000313" key="6">
    <source>
        <dbReference type="Proteomes" id="UP000034166"/>
    </source>
</evidence>
<dbReference type="CDD" id="cd01392">
    <property type="entry name" value="HTH_LacI"/>
    <property type="match status" value="1"/>
</dbReference>
<protein>
    <submittedName>
        <fullName evidence="5">LacI family transcriptional regulator</fullName>
    </submittedName>
</protein>